<dbReference type="SMR" id="A0A067DBT0"/>
<keyword evidence="1" id="KW-0812">Transmembrane</keyword>
<gene>
    <name evidence="2" type="ORF">CISIN_1g034739mg</name>
</gene>
<evidence type="ECO:0000313" key="3">
    <source>
        <dbReference type="Proteomes" id="UP000027120"/>
    </source>
</evidence>
<evidence type="ECO:0000256" key="1">
    <source>
        <dbReference type="SAM" id="Phobius"/>
    </source>
</evidence>
<keyword evidence="1" id="KW-0472">Membrane</keyword>
<dbReference type="Proteomes" id="UP000027120">
    <property type="component" value="Unassembled WGS sequence"/>
</dbReference>
<protein>
    <submittedName>
        <fullName evidence="2">Uncharacterized protein</fullName>
    </submittedName>
</protein>
<evidence type="ECO:0000313" key="2">
    <source>
        <dbReference type="EMBL" id="KDO36076.1"/>
    </source>
</evidence>
<organism evidence="2 3">
    <name type="scientific">Citrus sinensis</name>
    <name type="common">Sweet orange</name>
    <name type="synonym">Citrus aurantium var. sinensis</name>
    <dbReference type="NCBI Taxonomy" id="2711"/>
    <lineage>
        <taxon>Eukaryota</taxon>
        <taxon>Viridiplantae</taxon>
        <taxon>Streptophyta</taxon>
        <taxon>Embryophyta</taxon>
        <taxon>Tracheophyta</taxon>
        <taxon>Spermatophyta</taxon>
        <taxon>Magnoliopsida</taxon>
        <taxon>eudicotyledons</taxon>
        <taxon>Gunneridae</taxon>
        <taxon>Pentapetalae</taxon>
        <taxon>rosids</taxon>
        <taxon>malvids</taxon>
        <taxon>Sapindales</taxon>
        <taxon>Rutaceae</taxon>
        <taxon>Aurantioideae</taxon>
        <taxon>Citrus</taxon>
    </lineage>
</organism>
<keyword evidence="3" id="KW-1185">Reference proteome</keyword>
<proteinExistence type="predicted"/>
<accession>A0A067DBT0</accession>
<dbReference type="EMBL" id="KK795956">
    <property type="protein sequence ID" value="KDO36076.1"/>
    <property type="molecule type" value="Genomic_DNA"/>
</dbReference>
<dbReference type="AlphaFoldDB" id="A0A067DBT0"/>
<reference evidence="2 3" key="1">
    <citation type="submission" date="2014-04" db="EMBL/GenBank/DDBJ databases">
        <authorList>
            <consortium name="International Citrus Genome Consortium"/>
            <person name="Gmitter F."/>
            <person name="Chen C."/>
            <person name="Farmerie W."/>
            <person name="Harkins T."/>
            <person name="Desany B."/>
            <person name="Mohiuddin M."/>
            <person name="Kodira C."/>
            <person name="Borodovsky M."/>
            <person name="Lomsadze A."/>
            <person name="Burns P."/>
            <person name="Jenkins J."/>
            <person name="Prochnik S."/>
            <person name="Shu S."/>
            <person name="Chapman J."/>
            <person name="Pitluck S."/>
            <person name="Schmutz J."/>
            <person name="Rokhsar D."/>
        </authorList>
    </citation>
    <scope>NUCLEOTIDE SEQUENCE</scope>
</reference>
<name>A0A067DBT0_CITSI</name>
<feature type="transmembrane region" description="Helical" evidence="1">
    <location>
        <begin position="37"/>
        <end position="57"/>
    </location>
</feature>
<keyword evidence="1" id="KW-1133">Transmembrane helix</keyword>
<sequence>MVILLAAVVMVILLAAAAMVILLAAVAMVILEVGVSIVTLVVGASTLLAAGIVPTVAEYQWLQRKRLEFVLLFNLLERQVKRIEE</sequence>
<feature type="transmembrane region" description="Helical" evidence="1">
    <location>
        <begin position="7"/>
        <end position="31"/>
    </location>
</feature>